<accession>A0A8J2VZG5</accession>
<evidence type="ECO:0000313" key="1">
    <source>
        <dbReference type="EMBL" id="CAG9564338.1"/>
    </source>
</evidence>
<sequence>MVVASSCICITCYSMCRSCISFHRSQRPCALCSDHVVYVTRTHRESRVVPISLPALGLVLVGIKGTLIVETCVSVFSIVHAVETNVGVLLSP</sequence>
<protein>
    <submittedName>
        <fullName evidence="1">(African queen) hypothetical protein</fullName>
    </submittedName>
</protein>
<comment type="caution">
    <text evidence="1">The sequence shown here is derived from an EMBL/GenBank/DDBJ whole genome shotgun (WGS) entry which is preliminary data.</text>
</comment>
<proteinExistence type="predicted"/>
<name>A0A8J2VZG5_9NEOP</name>
<organism evidence="1 2">
    <name type="scientific">Danaus chrysippus</name>
    <name type="common">African queen</name>
    <dbReference type="NCBI Taxonomy" id="151541"/>
    <lineage>
        <taxon>Eukaryota</taxon>
        <taxon>Metazoa</taxon>
        <taxon>Ecdysozoa</taxon>
        <taxon>Arthropoda</taxon>
        <taxon>Hexapoda</taxon>
        <taxon>Insecta</taxon>
        <taxon>Pterygota</taxon>
        <taxon>Neoptera</taxon>
        <taxon>Endopterygota</taxon>
        <taxon>Lepidoptera</taxon>
        <taxon>Glossata</taxon>
        <taxon>Ditrysia</taxon>
        <taxon>Papilionoidea</taxon>
        <taxon>Nymphalidae</taxon>
        <taxon>Danainae</taxon>
        <taxon>Danaini</taxon>
        <taxon>Danaina</taxon>
        <taxon>Danaus</taxon>
        <taxon>Anosia</taxon>
    </lineage>
</organism>
<gene>
    <name evidence="1" type="ORF">DCHRY22_LOCUS5344</name>
</gene>
<evidence type="ECO:0000313" key="2">
    <source>
        <dbReference type="Proteomes" id="UP000789524"/>
    </source>
</evidence>
<dbReference type="AlphaFoldDB" id="A0A8J2VZG5"/>
<dbReference type="Proteomes" id="UP000789524">
    <property type="component" value="Unassembled WGS sequence"/>
</dbReference>
<reference evidence="1" key="1">
    <citation type="submission" date="2021-09" db="EMBL/GenBank/DDBJ databases">
        <authorList>
            <person name="Martin H S."/>
        </authorList>
    </citation>
    <scope>NUCLEOTIDE SEQUENCE</scope>
</reference>
<keyword evidence="2" id="KW-1185">Reference proteome</keyword>
<dbReference type="EMBL" id="CAKASE010000050">
    <property type="protein sequence ID" value="CAG9564338.1"/>
    <property type="molecule type" value="Genomic_DNA"/>
</dbReference>